<reference evidence="2 3" key="1">
    <citation type="journal article" date="2016" name="Mol. Biol. Evol.">
        <title>Comparative Genomics of Early-Diverging Mushroom-Forming Fungi Provides Insights into the Origins of Lignocellulose Decay Capabilities.</title>
        <authorList>
            <person name="Nagy L.G."/>
            <person name="Riley R."/>
            <person name="Tritt A."/>
            <person name="Adam C."/>
            <person name="Daum C."/>
            <person name="Floudas D."/>
            <person name="Sun H."/>
            <person name="Yadav J.S."/>
            <person name="Pangilinan J."/>
            <person name="Larsson K.H."/>
            <person name="Matsuura K."/>
            <person name="Barry K."/>
            <person name="Labutti K."/>
            <person name="Kuo R."/>
            <person name="Ohm R.A."/>
            <person name="Bhattacharya S.S."/>
            <person name="Shirouzu T."/>
            <person name="Yoshinaga Y."/>
            <person name="Martin F.M."/>
            <person name="Grigoriev I.V."/>
            <person name="Hibbett D.S."/>
        </authorList>
    </citation>
    <scope>NUCLEOTIDE SEQUENCE [LARGE SCALE GENOMIC DNA]</scope>
    <source>
        <strain evidence="2 3">TUFC12733</strain>
    </source>
</reference>
<evidence type="ECO:0000313" key="3">
    <source>
        <dbReference type="Proteomes" id="UP000076738"/>
    </source>
</evidence>
<proteinExistence type="predicted"/>
<dbReference type="Proteomes" id="UP000076738">
    <property type="component" value="Unassembled WGS sequence"/>
</dbReference>
<evidence type="ECO:0000313" key="2">
    <source>
        <dbReference type="EMBL" id="KZO94443.1"/>
    </source>
</evidence>
<dbReference type="AlphaFoldDB" id="A0A167KAN7"/>
<accession>A0A167KAN7</accession>
<protein>
    <submittedName>
        <fullName evidence="2">Uncharacterized protein</fullName>
    </submittedName>
</protein>
<sequence>MQGLTGFGSSVGLWQGILPEAPQGGERQGRWLPGRNRNRKRSEIEPSILQVSSLIDNVGLIKMASESMWYTLQAIQPLVDVPEPWGLLLPKDNDNNPVEDVAGISSRVLKAQVSIQNRIAHAEKEDLARLHRVSHMEENIQKQLRMIEILGAHKDKPKLWARFR</sequence>
<evidence type="ECO:0000256" key="1">
    <source>
        <dbReference type="SAM" id="MobiDB-lite"/>
    </source>
</evidence>
<dbReference type="EMBL" id="KV417294">
    <property type="protein sequence ID" value="KZO94443.1"/>
    <property type="molecule type" value="Genomic_DNA"/>
</dbReference>
<gene>
    <name evidence="2" type="ORF">CALVIDRAFT_538894</name>
</gene>
<organism evidence="2 3">
    <name type="scientific">Calocera viscosa (strain TUFC12733)</name>
    <dbReference type="NCBI Taxonomy" id="1330018"/>
    <lineage>
        <taxon>Eukaryota</taxon>
        <taxon>Fungi</taxon>
        <taxon>Dikarya</taxon>
        <taxon>Basidiomycota</taxon>
        <taxon>Agaricomycotina</taxon>
        <taxon>Dacrymycetes</taxon>
        <taxon>Dacrymycetales</taxon>
        <taxon>Dacrymycetaceae</taxon>
        <taxon>Calocera</taxon>
    </lineage>
</organism>
<name>A0A167KAN7_CALVF</name>
<keyword evidence="3" id="KW-1185">Reference proteome</keyword>
<feature type="region of interest" description="Disordered" evidence="1">
    <location>
        <begin position="18"/>
        <end position="37"/>
    </location>
</feature>